<dbReference type="AlphaFoldDB" id="W6ZFH8"/>
<name>W6ZFH8_COCMI</name>
<feature type="compositionally biased region" description="Polar residues" evidence="1">
    <location>
        <begin position="47"/>
        <end position="60"/>
    </location>
</feature>
<protein>
    <submittedName>
        <fullName evidence="2">Uncharacterized protein</fullName>
    </submittedName>
</protein>
<organism evidence="2 3">
    <name type="scientific">Bipolaris oryzae ATCC 44560</name>
    <dbReference type="NCBI Taxonomy" id="930090"/>
    <lineage>
        <taxon>Eukaryota</taxon>
        <taxon>Fungi</taxon>
        <taxon>Dikarya</taxon>
        <taxon>Ascomycota</taxon>
        <taxon>Pezizomycotina</taxon>
        <taxon>Dothideomycetes</taxon>
        <taxon>Pleosporomycetidae</taxon>
        <taxon>Pleosporales</taxon>
        <taxon>Pleosporineae</taxon>
        <taxon>Pleosporaceae</taxon>
        <taxon>Bipolaris</taxon>
    </lineage>
</organism>
<evidence type="ECO:0000313" key="3">
    <source>
        <dbReference type="Proteomes" id="UP000054032"/>
    </source>
</evidence>
<proteinExistence type="predicted"/>
<dbReference type="GeneID" id="19126844"/>
<evidence type="ECO:0000313" key="2">
    <source>
        <dbReference type="EMBL" id="EUC48765.1"/>
    </source>
</evidence>
<sequence>MRTRMVCITGGTPDSKIIATPLRTQPLGRPSILTFADGGARPGLCRASTSQDRQQTVSSPSHHRHLITPCGEPNRILLLEKSRSICQAQQFCDRRKPRADCL</sequence>
<reference evidence="2 3" key="1">
    <citation type="journal article" date="2013" name="PLoS Genet.">
        <title>Comparative genome structure, secondary metabolite, and effector coding capacity across Cochliobolus pathogens.</title>
        <authorList>
            <person name="Condon B.J."/>
            <person name="Leng Y."/>
            <person name="Wu D."/>
            <person name="Bushley K.E."/>
            <person name="Ohm R.A."/>
            <person name="Otillar R."/>
            <person name="Martin J."/>
            <person name="Schackwitz W."/>
            <person name="Grimwood J."/>
            <person name="MohdZainudin N."/>
            <person name="Xue C."/>
            <person name="Wang R."/>
            <person name="Manning V.A."/>
            <person name="Dhillon B."/>
            <person name="Tu Z.J."/>
            <person name="Steffenson B.J."/>
            <person name="Salamov A."/>
            <person name="Sun H."/>
            <person name="Lowry S."/>
            <person name="LaButti K."/>
            <person name="Han J."/>
            <person name="Copeland A."/>
            <person name="Lindquist E."/>
            <person name="Barry K."/>
            <person name="Schmutz J."/>
            <person name="Baker S.E."/>
            <person name="Ciuffetti L.M."/>
            <person name="Grigoriev I.V."/>
            <person name="Zhong S."/>
            <person name="Turgeon B.G."/>
        </authorList>
    </citation>
    <scope>NUCLEOTIDE SEQUENCE [LARGE SCALE GENOMIC DNA]</scope>
    <source>
        <strain evidence="2 3">ATCC 44560</strain>
    </source>
</reference>
<accession>W6ZFH8</accession>
<evidence type="ECO:0000256" key="1">
    <source>
        <dbReference type="SAM" id="MobiDB-lite"/>
    </source>
</evidence>
<dbReference type="KEGG" id="bor:COCMIDRAFT_86377"/>
<dbReference type="HOGENOM" id="CLU_2454395_0_0_1"/>
<dbReference type="OrthoDB" id="3685295at2759"/>
<keyword evidence="3" id="KW-1185">Reference proteome</keyword>
<dbReference type="EMBL" id="KI963938">
    <property type="protein sequence ID" value="EUC48765.1"/>
    <property type="molecule type" value="Genomic_DNA"/>
</dbReference>
<dbReference type="Proteomes" id="UP000054032">
    <property type="component" value="Unassembled WGS sequence"/>
</dbReference>
<dbReference type="RefSeq" id="XP_007684772.1">
    <property type="nucleotide sequence ID" value="XM_007686582.1"/>
</dbReference>
<gene>
    <name evidence="2" type="ORF">COCMIDRAFT_86377</name>
</gene>
<feature type="region of interest" description="Disordered" evidence="1">
    <location>
        <begin position="45"/>
        <end position="66"/>
    </location>
</feature>